<reference evidence="4" key="1">
    <citation type="submission" date="2022-08" db="EMBL/GenBank/DDBJ databases">
        <title>Genome Sequencing of Bacteroides fragilis Group Isolates with Nanopore Technology.</title>
        <authorList>
            <person name="Tisza M.J."/>
            <person name="Smith D."/>
            <person name="Dekker J.P."/>
        </authorList>
    </citation>
    <scope>NUCLEOTIDE SEQUENCE</scope>
    <source>
        <strain evidence="4">BFG-527</strain>
    </source>
</reference>
<dbReference type="PANTHER" id="PTHR22916">
    <property type="entry name" value="GLYCOSYLTRANSFERASE"/>
    <property type="match status" value="1"/>
</dbReference>
<evidence type="ECO:0000313" key="5">
    <source>
        <dbReference type="Proteomes" id="UP001060104"/>
    </source>
</evidence>
<feature type="domain" description="Glycosyltransferase 2-like" evidence="3">
    <location>
        <begin position="12"/>
        <end position="115"/>
    </location>
</feature>
<dbReference type="InterPro" id="IPR029044">
    <property type="entry name" value="Nucleotide-diphossugar_trans"/>
</dbReference>
<evidence type="ECO:0000259" key="3">
    <source>
        <dbReference type="Pfam" id="PF00535"/>
    </source>
</evidence>
<dbReference type="EMBL" id="CP103141">
    <property type="protein sequence ID" value="UVQ72202.1"/>
    <property type="molecule type" value="Genomic_DNA"/>
</dbReference>
<evidence type="ECO:0000256" key="1">
    <source>
        <dbReference type="ARBA" id="ARBA00022676"/>
    </source>
</evidence>
<proteinExistence type="predicted"/>
<protein>
    <submittedName>
        <fullName evidence="4">Glycosyltransferase</fullName>
    </submittedName>
</protein>
<sequence length="348" mass="40845">MQKLRIQAPIISIIIPAYNSEKTINRCIDSILLQRFSDFELLLIDDGSTDSTGFIIDSYCKKDNRIHVFHTKNFGVSSARNLGLRNAVGKWITFVDSDDWLDLDYIEKLYESIPNIDKWKGLVVQGYSRVLQTTDGNIETICPTIKGLHSLSEEKDLLSVGKLDLTRFNFTVGKLVSKEIIEKYQVYFDEQVSFLEDLLFYLEYIKYIDSFSVSTATGYKYVVCNSDSLSYKHYPAEKEYHTYYMLLQKVNEVQTIHKLTNVNINNLTRCAEQYIIRVCRSLYYSPYRKNSSSRIKFLKQLFSCKEFYRIVRKRNGSFVDIFFCICCSLRLWFIADIFYSSWIKIHKH</sequence>
<keyword evidence="5" id="KW-1185">Reference proteome</keyword>
<dbReference type="CDD" id="cd00761">
    <property type="entry name" value="Glyco_tranf_GTA_type"/>
    <property type="match status" value="1"/>
</dbReference>
<dbReference type="PANTHER" id="PTHR22916:SF51">
    <property type="entry name" value="GLYCOSYLTRANSFERASE EPSH-RELATED"/>
    <property type="match status" value="1"/>
</dbReference>
<dbReference type="RefSeq" id="WP_224207089.1">
    <property type="nucleotide sequence ID" value="NZ_CP081916.1"/>
</dbReference>
<evidence type="ECO:0000313" key="4">
    <source>
        <dbReference type="EMBL" id="UVQ72202.1"/>
    </source>
</evidence>
<dbReference type="GeneID" id="69589500"/>
<dbReference type="SUPFAM" id="SSF53448">
    <property type="entry name" value="Nucleotide-diphospho-sugar transferases"/>
    <property type="match status" value="1"/>
</dbReference>
<organism evidence="4 5">
    <name type="scientific">Bacteroides faecis</name>
    <dbReference type="NCBI Taxonomy" id="674529"/>
    <lineage>
        <taxon>Bacteria</taxon>
        <taxon>Pseudomonadati</taxon>
        <taxon>Bacteroidota</taxon>
        <taxon>Bacteroidia</taxon>
        <taxon>Bacteroidales</taxon>
        <taxon>Bacteroidaceae</taxon>
        <taxon>Bacteroides</taxon>
    </lineage>
</organism>
<dbReference type="Proteomes" id="UP001060104">
    <property type="component" value="Chromosome"/>
</dbReference>
<dbReference type="Pfam" id="PF00535">
    <property type="entry name" value="Glycos_transf_2"/>
    <property type="match status" value="1"/>
</dbReference>
<gene>
    <name evidence="4" type="ORF">NXY30_13985</name>
</gene>
<name>A0ABY5T735_9BACE</name>
<dbReference type="InterPro" id="IPR001173">
    <property type="entry name" value="Glyco_trans_2-like"/>
</dbReference>
<accession>A0ABY5T735</accession>
<keyword evidence="2" id="KW-0808">Transferase</keyword>
<dbReference type="Gene3D" id="3.90.550.10">
    <property type="entry name" value="Spore Coat Polysaccharide Biosynthesis Protein SpsA, Chain A"/>
    <property type="match status" value="1"/>
</dbReference>
<evidence type="ECO:0000256" key="2">
    <source>
        <dbReference type="ARBA" id="ARBA00022679"/>
    </source>
</evidence>
<keyword evidence="1" id="KW-0328">Glycosyltransferase</keyword>